<dbReference type="PANTHER" id="PTHR35601:SF1">
    <property type="entry name" value="TOXIN RELE"/>
    <property type="match status" value="1"/>
</dbReference>
<keyword evidence="2" id="KW-1277">Toxin-antitoxin system</keyword>
<dbReference type="RefSeq" id="WP_102951223.1">
    <property type="nucleotide sequence ID" value="NZ_CP024847.1"/>
</dbReference>
<proteinExistence type="inferred from homology"/>
<dbReference type="NCBIfam" id="TIGR02385">
    <property type="entry name" value="RelE_StbE"/>
    <property type="match status" value="1"/>
</dbReference>
<dbReference type="Pfam" id="PF05016">
    <property type="entry name" value="ParE_toxin"/>
    <property type="match status" value="1"/>
</dbReference>
<dbReference type="InterPro" id="IPR007712">
    <property type="entry name" value="RelE/ParE_toxin"/>
</dbReference>
<organism evidence="3 4">
    <name type="scientific">Aquella oligotrophica</name>
    <dbReference type="NCBI Taxonomy" id="2067065"/>
    <lineage>
        <taxon>Bacteria</taxon>
        <taxon>Pseudomonadati</taxon>
        <taxon>Pseudomonadota</taxon>
        <taxon>Betaproteobacteria</taxon>
        <taxon>Neisseriales</taxon>
        <taxon>Neisseriaceae</taxon>
        <taxon>Aquella</taxon>
    </lineage>
</organism>
<sequence length="91" mass="11016">MWQIEFKPKAAKELRKLDPKHARQILSWLRVRLDSGADPRLFAEQLTGNFKDFWRFRIGDFRIVFQPEEQKLLILVVRIAHRKEVYHTDLN</sequence>
<comment type="similarity">
    <text evidence="1">Belongs to the RelE toxin family.</text>
</comment>
<name>A0A2I7N628_9NEIS</name>
<dbReference type="InterPro" id="IPR035093">
    <property type="entry name" value="RelE/ParE_toxin_dom_sf"/>
</dbReference>
<dbReference type="KEGG" id="nba:CUN60_06325"/>
<protein>
    <submittedName>
        <fullName evidence="3">Type II toxin-antitoxin system mRNA interferase toxin, RelE/StbE family</fullName>
    </submittedName>
</protein>
<evidence type="ECO:0000256" key="1">
    <source>
        <dbReference type="ARBA" id="ARBA00006226"/>
    </source>
</evidence>
<dbReference type="Gene3D" id="3.30.2310.20">
    <property type="entry name" value="RelE-like"/>
    <property type="match status" value="1"/>
</dbReference>
<keyword evidence="4" id="KW-1185">Reference proteome</keyword>
<reference evidence="4" key="1">
    <citation type="submission" date="2017-11" db="EMBL/GenBank/DDBJ databases">
        <authorList>
            <person name="Chan K.G."/>
            <person name="Lee L.S."/>
        </authorList>
    </citation>
    <scope>NUCLEOTIDE SEQUENCE [LARGE SCALE GENOMIC DNA]</scope>
    <source>
        <strain evidence="4">DSM 100970</strain>
    </source>
</reference>
<evidence type="ECO:0000256" key="2">
    <source>
        <dbReference type="ARBA" id="ARBA00022649"/>
    </source>
</evidence>
<dbReference type="AlphaFoldDB" id="A0A2I7N628"/>
<dbReference type="OrthoDB" id="5570653at2"/>
<dbReference type="Proteomes" id="UP000236655">
    <property type="component" value="Chromosome"/>
</dbReference>
<dbReference type="PANTHER" id="PTHR35601">
    <property type="entry name" value="TOXIN RELE"/>
    <property type="match status" value="1"/>
</dbReference>
<dbReference type="SUPFAM" id="SSF143011">
    <property type="entry name" value="RelE-like"/>
    <property type="match status" value="1"/>
</dbReference>
<gene>
    <name evidence="3" type="ORF">CUN60_06325</name>
</gene>
<dbReference type="EMBL" id="CP024847">
    <property type="protein sequence ID" value="AUR51927.1"/>
    <property type="molecule type" value="Genomic_DNA"/>
</dbReference>
<evidence type="ECO:0000313" key="3">
    <source>
        <dbReference type="EMBL" id="AUR51927.1"/>
    </source>
</evidence>
<accession>A0A2I7N628</accession>
<evidence type="ECO:0000313" key="4">
    <source>
        <dbReference type="Proteomes" id="UP000236655"/>
    </source>
</evidence>